<dbReference type="EMBL" id="CP012672">
    <property type="protein sequence ID" value="AUX38583.1"/>
    <property type="molecule type" value="Genomic_DNA"/>
</dbReference>
<sequence>MITRNCRFGPDVFVVDADSHVNEPHDLWERYLEKRYRDRAIRIRPGKDGVDRMEIDGRPSRFIDGHFLGRGRSMGLSFEERAERGCSPYQETIPYGGCDAEQRIALLDRDGVDATILYPTVALNWEAEVTDLELADAYCRAYNRWIVDFCSGSSGRLVPVAHISLGDGRAAARELERAVESGARGAFVAPFTITNKAHAHPDYDVFWAVAQDLGVPIAIHPVAEPPARRVYQRFDDMKRWAEWWFDLLGCQGPQQAFLALFQYGLFDRFPKVKVVIVESGAGWIGYLLDRMDSVFATALGRNVRLIENPSYYFYRQCWISADPDEKSVSHIVEHVGACKFFWASDYPHDDHPIGYMDSIVRLVAPLSEGARQGLLGANAAHVYGL</sequence>
<dbReference type="InterPro" id="IPR032466">
    <property type="entry name" value="Metal_Hydrolase"/>
</dbReference>
<evidence type="ECO:0000313" key="3">
    <source>
        <dbReference type="EMBL" id="AUX38583.1"/>
    </source>
</evidence>
<dbReference type="PANTHER" id="PTHR21240:SF28">
    <property type="entry name" value="ISO-OROTATE DECARBOXYLASE (EUROFUNG)"/>
    <property type="match status" value="1"/>
</dbReference>
<evidence type="ECO:0000313" key="4">
    <source>
        <dbReference type="Proteomes" id="UP000295497"/>
    </source>
</evidence>
<dbReference type="InterPro" id="IPR006680">
    <property type="entry name" value="Amidohydro-rel"/>
</dbReference>
<keyword evidence="1" id="KW-0456">Lyase</keyword>
<organism evidence="3 4">
    <name type="scientific">Sorangium cellulosum</name>
    <name type="common">Polyangium cellulosum</name>
    <dbReference type="NCBI Taxonomy" id="56"/>
    <lineage>
        <taxon>Bacteria</taxon>
        <taxon>Pseudomonadati</taxon>
        <taxon>Myxococcota</taxon>
        <taxon>Polyangia</taxon>
        <taxon>Polyangiales</taxon>
        <taxon>Polyangiaceae</taxon>
        <taxon>Sorangium</taxon>
    </lineage>
</organism>
<evidence type="ECO:0000256" key="1">
    <source>
        <dbReference type="ARBA" id="ARBA00023239"/>
    </source>
</evidence>
<dbReference type="GO" id="GO:0019748">
    <property type="term" value="P:secondary metabolic process"/>
    <property type="evidence" value="ECO:0007669"/>
    <property type="project" value="TreeGrafter"/>
</dbReference>
<dbReference type="GO" id="GO:0016831">
    <property type="term" value="F:carboxy-lyase activity"/>
    <property type="evidence" value="ECO:0007669"/>
    <property type="project" value="InterPro"/>
</dbReference>
<dbReference type="SUPFAM" id="SSF51556">
    <property type="entry name" value="Metallo-dependent hydrolases"/>
    <property type="match status" value="1"/>
</dbReference>
<protein>
    <recommendedName>
        <fullName evidence="2">Amidohydrolase-related domain-containing protein</fullName>
    </recommendedName>
</protein>
<dbReference type="InterPro" id="IPR032465">
    <property type="entry name" value="ACMSD"/>
</dbReference>
<proteinExistence type="predicted"/>
<dbReference type="GO" id="GO:0005737">
    <property type="term" value="C:cytoplasm"/>
    <property type="evidence" value="ECO:0007669"/>
    <property type="project" value="TreeGrafter"/>
</dbReference>
<dbReference type="PANTHER" id="PTHR21240">
    <property type="entry name" value="2-AMINO-3-CARBOXYLMUCONATE-6-SEMIALDEHYDE DECARBOXYLASE"/>
    <property type="match status" value="1"/>
</dbReference>
<dbReference type="Proteomes" id="UP000295497">
    <property type="component" value="Chromosome"/>
</dbReference>
<gene>
    <name evidence="3" type="ORF">SOCE836_108300</name>
</gene>
<name>A0A4P2R8T6_SORCE</name>
<dbReference type="GO" id="GO:0016787">
    <property type="term" value="F:hydrolase activity"/>
    <property type="evidence" value="ECO:0007669"/>
    <property type="project" value="InterPro"/>
</dbReference>
<dbReference type="Gene3D" id="3.20.20.140">
    <property type="entry name" value="Metal-dependent hydrolases"/>
    <property type="match status" value="1"/>
</dbReference>
<accession>A0A4P2R8T6</accession>
<evidence type="ECO:0000259" key="2">
    <source>
        <dbReference type="Pfam" id="PF04909"/>
    </source>
</evidence>
<feature type="domain" description="Amidohydrolase-related" evidence="2">
    <location>
        <begin position="99"/>
        <end position="385"/>
    </location>
</feature>
<dbReference type="RefSeq" id="WP_129581011.1">
    <property type="nucleotide sequence ID" value="NZ_CP012672.1"/>
</dbReference>
<dbReference type="Pfam" id="PF04909">
    <property type="entry name" value="Amidohydro_2"/>
    <property type="match status" value="1"/>
</dbReference>
<dbReference type="AlphaFoldDB" id="A0A4P2R8T6"/>
<reference evidence="3 4" key="1">
    <citation type="submission" date="2015-09" db="EMBL/GenBank/DDBJ databases">
        <title>Sorangium comparison.</title>
        <authorList>
            <person name="Zaburannyi N."/>
            <person name="Bunk B."/>
            <person name="Overmann J."/>
            <person name="Mueller R."/>
        </authorList>
    </citation>
    <scope>NUCLEOTIDE SEQUENCE [LARGE SCALE GENOMIC DNA]</scope>
    <source>
        <strain evidence="3 4">So ce836</strain>
    </source>
</reference>